<dbReference type="PANTHER" id="PTHR11817">
    <property type="entry name" value="PYRUVATE KINASE"/>
    <property type="match status" value="1"/>
</dbReference>
<protein>
    <submittedName>
        <fullName evidence="1">Pyruvate kinase</fullName>
    </submittedName>
</protein>
<dbReference type="GO" id="GO:0000287">
    <property type="term" value="F:magnesium ion binding"/>
    <property type="evidence" value="ECO:0007669"/>
    <property type="project" value="InterPro"/>
</dbReference>
<accession>M8AYH5</accession>
<dbReference type="EnsemblPlants" id="EMT06725">
    <property type="protein sequence ID" value="EMT06725"/>
    <property type="gene ID" value="F775_24715"/>
</dbReference>
<organism evidence="1">
    <name type="scientific">Aegilops tauschii</name>
    <name type="common">Tausch's goatgrass</name>
    <name type="synonym">Aegilops squarrosa</name>
    <dbReference type="NCBI Taxonomy" id="37682"/>
    <lineage>
        <taxon>Eukaryota</taxon>
        <taxon>Viridiplantae</taxon>
        <taxon>Streptophyta</taxon>
        <taxon>Embryophyta</taxon>
        <taxon>Tracheophyta</taxon>
        <taxon>Spermatophyta</taxon>
        <taxon>Magnoliopsida</taxon>
        <taxon>Liliopsida</taxon>
        <taxon>Poales</taxon>
        <taxon>Poaceae</taxon>
        <taxon>BOP clade</taxon>
        <taxon>Pooideae</taxon>
        <taxon>Triticodae</taxon>
        <taxon>Triticeae</taxon>
        <taxon>Triticinae</taxon>
        <taxon>Aegilops</taxon>
    </lineage>
</organism>
<evidence type="ECO:0000313" key="1">
    <source>
        <dbReference type="EnsemblPlants" id="EMT06725"/>
    </source>
</evidence>
<proteinExistence type="predicted"/>
<dbReference type="Gene3D" id="3.20.20.60">
    <property type="entry name" value="Phosphoenolpyruvate-binding domains"/>
    <property type="match status" value="1"/>
</dbReference>
<name>M8AYH5_AEGTA</name>
<dbReference type="InterPro" id="IPR015813">
    <property type="entry name" value="Pyrv/PenolPyrv_kinase-like_dom"/>
</dbReference>
<dbReference type="InterPro" id="IPR001697">
    <property type="entry name" value="Pyr_Knase"/>
</dbReference>
<dbReference type="SUPFAM" id="SSF51621">
    <property type="entry name" value="Phosphoenolpyruvate/pyruvate domain"/>
    <property type="match status" value="1"/>
</dbReference>
<dbReference type="PRINTS" id="PR01050">
    <property type="entry name" value="PYRUVTKNASE"/>
</dbReference>
<sequence length="167" mass="19070">MPTLSGEDKDGLNHFDEILEEADGIILSRGNFGIDLQPEKLYLNDVALWRKLKSRKTGSARKRAKSRIYINIQLHSRSFLIITVPHQHFDYAIFLREALCSYFRSLLCTSATWLESPAVVTHVVDCMTDNLRPARAEATDVAKMRCWTNPMKVLIPKALTLRSQLPK</sequence>
<dbReference type="AlphaFoldDB" id="M8AYH5"/>
<dbReference type="UniPathway" id="UPA00109">
    <property type="reaction ID" value="UER00188"/>
</dbReference>
<dbReference type="GO" id="GO:0004743">
    <property type="term" value="F:pyruvate kinase activity"/>
    <property type="evidence" value="ECO:0007669"/>
    <property type="project" value="InterPro"/>
</dbReference>
<dbReference type="GO" id="GO:0030955">
    <property type="term" value="F:potassium ion binding"/>
    <property type="evidence" value="ECO:0007669"/>
    <property type="project" value="InterPro"/>
</dbReference>
<dbReference type="InterPro" id="IPR040442">
    <property type="entry name" value="Pyrv_kinase-like_dom_sf"/>
</dbReference>
<reference evidence="1" key="1">
    <citation type="submission" date="2015-06" db="UniProtKB">
        <authorList>
            <consortium name="EnsemblPlants"/>
        </authorList>
    </citation>
    <scope>IDENTIFICATION</scope>
</reference>